<protein>
    <recommendedName>
        <fullName evidence="3">Lipoprotein</fullName>
    </recommendedName>
</protein>
<dbReference type="EMBL" id="LR822030">
    <property type="protein sequence ID" value="CAD0155500.1"/>
    <property type="molecule type" value="Genomic_DNA"/>
</dbReference>
<evidence type="ECO:0000313" key="1">
    <source>
        <dbReference type="EMBL" id="CAD0155500.1"/>
    </source>
</evidence>
<reference evidence="1 2" key="1">
    <citation type="submission" date="2020-06" db="EMBL/GenBank/DDBJ databases">
        <authorList>
            <person name="Chuat V."/>
        </authorList>
    </citation>
    <scope>NUCLEOTIDE SEQUENCE [LARGE SCALE GENOMIC DNA]</scope>
    <source>
        <strain evidence="1">STH_CIRM_1046</strain>
    </source>
</reference>
<sequence length="150" mass="17450">MKQKSVQKIEKKIKKQLKKQKLGLPISSFSFLSNFSHDEKEKNLDTLSSDNLKEGKKDFAGYYQISYQTLIDKELIEMVIYIDEKITVKSQDMKDAAKKLDASDLPNGKYNFFYSNTKDENQDSISYSFKVKDGKVVFYEDENLVLEDDD</sequence>
<evidence type="ECO:0000313" key="2">
    <source>
        <dbReference type="Proteomes" id="UP000509120"/>
    </source>
</evidence>
<organism evidence="1 2">
    <name type="scientific">Streptococcus thermophilus</name>
    <dbReference type="NCBI Taxonomy" id="1308"/>
    <lineage>
        <taxon>Bacteria</taxon>
        <taxon>Bacillati</taxon>
        <taxon>Bacillota</taxon>
        <taxon>Bacilli</taxon>
        <taxon>Lactobacillales</taxon>
        <taxon>Streptococcaceae</taxon>
        <taxon>Streptococcus</taxon>
    </lineage>
</organism>
<name>A0AAU9H4W6_STRTR</name>
<dbReference type="RefSeq" id="WP_014608271.1">
    <property type="nucleotide sequence ID" value="NZ_CAKMBF010000020.1"/>
</dbReference>
<accession>A0AAU9H4W6</accession>
<dbReference type="AlphaFoldDB" id="A0AAU9H4W6"/>
<proteinExistence type="predicted"/>
<evidence type="ECO:0008006" key="3">
    <source>
        <dbReference type="Google" id="ProtNLM"/>
    </source>
</evidence>
<gene>
    <name evidence="1" type="ORF">STHERMO_0992</name>
</gene>
<dbReference type="Proteomes" id="UP000509120">
    <property type="component" value="Chromosome"/>
</dbReference>